<feature type="binding site" evidence="3">
    <location>
        <position position="18"/>
    </location>
    <ligand>
        <name>FAD</name>
        <dbReference type="ChEBI" id="CHEBI:57692"/>
    </ligand>
</feature>
<feature type="binding site" evidence="3">
    <location>
        <begin position="36"/>
        <end position="37"/>
    </location>
    <ligand>
        <name>FAD</name>
        <dbReference type="ChEBI" id="CHEBI:57692"/>
    </ligand>
</feature>
<sequence length="447" mass="49775">MAHSDQRKRIAVIGGGISGLSAAWLLAAQHDVTLFEAADYVGGHSNTIDVTLDGITHPVDTGFLVHNDRTYPNLIQLFAHLGVETVASDMSFAVAMPSLDLEWAGSNLDTVFGQRKNLLRPTFWRMLRDILRFNAQAARHLADARESGATLGELLQREGYGDTMRDWYLLPMAAAIWSSPNGEILQFPAATFLQFCLNHGLLQVNDRPQWKTVLGGSREYVRRMLPRIQTVHVTTPVSAVWRNHEGVQVESALGRKRFDEVIFATHAPQTLAMLTDASADETRILASVRYQPNRAVVHTDPSFLPRRKKLWSAWNYQGGPQGDELQRAVCVSYLINQLQPLPFNKPVIVTLNPWHEPAPEHLLREIHYEHPLFDAAAIAAQAELPAIQGVNGVWFCGAWCRYGFHEDGLQAGMAVARALGATVPWQAELDEVFMPTAGELRDVRRAA</sequence>
<dbReference type="GO" id="GO:0016491">
    <property type="term" value="F:oxidoreductase activity"/>
    <property type="evidence" value="ECO:0007669"/>
    <property type="project" value="UniProtKB-KW"/>
</dbReference>
<protein>
    <submittedName>
        <fullName evidence="5">FAD-dependent oxidoreductase</fullName>
    </submittedName>
</protein>
<proteinExistence type="predicted"/>
<dbReference type="InterPro" id="IPR050464">
    <property type="entry name" value="Zeta_carotene_desat/Oxidored"/>
</dbReference>
<evidence type="ECO:0000313" key="5">
    <source>
        <dbReference type="EMBL" id="MBE9609324.1"/>
    </source>
</evidence>
<name>A0A8J7KEB6_9NEIS</name>
<accession>A0A8J7KEB6</accession>
<dbReference type="Gene3D" id="1.10.405.20">
    <property type="match status" value="1"/>
</dbReference>
<dbReference type="Gene3D" id="3.50.50.60">
    <property type="entry name" value="FAD/NAD(P)-binding domain"/>
    <property type="match status" value="1"/>
</dbReference>
<comment type="cofactor">
    <cofactor evidence="1">
        <name>FAD</name>
        <dbReference type="ChEBI" id="CHEBI:57692"/>
    </cofactor>
</comment>
<gene>
    <name evidence="5" type="ORF">INR99_08175</name>
</gene>
<dbReference type="SUPFAM" id="SSF51905">
    <property type="entry name" value="FAD/NAD(P)-binding domain"/>
    <property type="match status" value="1"/>
</dbReference>
<organism evidence="5 6">
    <name type="scientific">Chitinilyticum piscinae</name>
    <dbReference type="NCBI Taxonomy" id="2866724"/>
    <lineage>
        <taxon>Bacteria</taxon>
        <taxon>Pseudomonadati</taxon>
        <taxon>Pseudomonadota</taxon>
        <taxon>Betaproteobacteria</taxon>
        <taxon>Neisseriales</taxon>
        <taxon>Chitinibacteraceae</taxon>
        <taxon>Chitinilyticum</taxon>
    </lineage>
</organism>
<evidence type="ECO:0000259" key="4">
    <source>
        <dbReference type="Pfam" id="PF01593"/>
    </source>
</evidence>
<dbReference type="PRINTS" id="PR00757">
    <property type="entry name" value="AMINEOXDASEF"/>
</dbReference>
<dbReference type="InterPro" id="IPR036188">
    <property type="entry name" value="FAD/NAD-bd_sf"/>
</dbReference>
<feature type="binding site" evidence="3">
    <location>
        <position position="237"/>
    </location>
    <ligand>
        <name>FAD</name>
        <dbReference type="ChEBI" id="CHEBI:57692"/>
    </ligand>
</feature>
<dbReference type="Proteomes" id="UP000604481">
    <property type="component" value="Unassembled WGS sequence"/>
</dbReference>
<reference evidence="5 6" key="1">
    <citation type="submission" date="2020-10" db="EMBL/GenBank/DDBJ databases">
        <title>The genome sequence of Chitinilyticum litopenaei 4Y14.</title>
        <authorList>
            <person name="Liu Y."/>
        </authorList>
    </citation>
    <scope>NUCLEOTIDE SEQUENCE [LARGE SCALE GENOMIC DNA]</scope>
    <source>
        <strain evidence="5 6">4Y14</strain>
    </source>
</reference>
<dbReference type="AlphaFoldDB" id="A0A8J7KEB6"/>
<dbReference type="EMBL" id="JADFUA010000004">
    <property type="protein sequence ID" value="MBE9609324.1"/>
    <property type="molecule type" value="Genomic_DNA"/>
</dbReference>
<dbReference type="Pfam" id="PF01593">
    <property type="entry name" value="Amino_oxidase"/>
    <property type="match status" value="1"/>
</dbReference>
<evidence type="ECO:0000256" key="1">
    <source>
        <dbReference type="ARBA" id="ARBA00001974"/>
    </source>
</evidence>
<dbReference type="PANTHER" id="PTHR42923">
    <property type="entry name" value="PROTOPORPHYRINOGEN OXIDASE"/>
    <property type="match status" value="1"/>
</dbReference>
<evidence type="ECO:0000313" key="6">
    <source>
        <dbReference type="Proteomes" id="UP000604481"/>
    </source>
</evidence>
<feature type="domain" description="Amine oxidase" evidence="4">
    <location>
        <begin position="17"/>
        <end position="305"/>
    </location>
</feature>
<keyword evidence="6" id="KW-1185">Reference proteome</keyword>
<dbReference type="PANTHER" id="PTHR42923:SF17">
    <property type="entry name" value="AMINE OXIDASE DOMAIN-CONTAINING PROTEIN"/>
    <property type="match status" value="1"/>
</dbReference>
<dbReference type="InterPro" id="IPR001613">
    <property type="entry name" value="Flavin_amine_oxidase"/>
</dbReference>
<evidence type="ECO:0000256" key="3">
    <source>
        <dbReference type="PIRSR" id="PIRSR601613-1"/>
    </source>
</evidence>
<comment type="caution">
    <text evidence="5">The sequence shown here is derived from an EMBL/GenBank/DDBJ whole genome shotgun (WGS) entry which is preliminary data.</text>
</comment>
<dbReference type="RefSeq" id="WP_194115855.1">
    <property type="nucleotide sequence ID" value="NZ_JADFUA010000004.1"/>
</dbReference>
<dbReference type="InterPro" id="IPR002937">
    <property type="entry name" value="Amino_oxidase"/>
</dbReference>
<evidence type="ECO:0000256" key="2">
    <source>
        <dbReference type="ARBA" id="ARBA00023002"/>
    </source>
</evidence>
<dbReference type="Gene3D" id="3.30.70.1990">
    <property type="match status" value="1"/>
</dbReference>
<dbReference type="FunFam" id="1.10.405.20:FF:000001">
    <property type="entry name" value="Amine oxidase"/>
    <property type="match status" value="1"/>
</dbReference>
<keyword evidence="2" id="KW-0560">Oxidoreductase</keyword>